<organism evidence="2 3">
    <name type="scientific">Caenorhabditis elegans</name>
    <dbReference type="NCBI Taxonomy" id="6239"/>
    <lineage>
        <taxon>Eukaryota</taxon>
        <taxon>Metazoa</taxon>
        <taxon>Ecdysozoa</taxon>
        <taxon>Nematoda</taxon>
        <taxon>Chromadorea</taxon>
        <taxon>Rhabditida</taxon>
        <taxon>Rhabditina</taxon>
        <taxon>Rhabditomorpha</taxon>
        <taxon>Rhabditoidea</taxon>
        <taxon>Rhabditidae</taxon>
        <taxon>Peloderinae</taxon>
        <taxon>Caenorhabditis</taxon>
    </lineage>
</organism>
<keyword evidence="3" id="KW-1185">Reference proteome</keyword>
<dbReference type="WormBase" id="C18E3.7b">
    <property type="protein sequence ID" value="CE31307"/>
    <property type="gene ID" value="WBGene00004093"/>
    <property type="gene designation" value="ppw-1"/>
</dbReference>
<dbReference type="Bgee" id="WBGene00004093">
    <property type="expression patterns" value="Expressed in adult organism and 3 other cell types or tissues"/>
</dbReference>
<evidence type="ECO:0007829" key="5">
    <source>
        <dbReference type="PeptideAtlas" id="Q8IG64"/>
    </source>
</evidence>
<evidence type="ECO:0000313" key="3">
    <source>
        <dbReference type="Proteomes" id="UP000001940"/>
    </source>
</evidence>
<dbReference type="PeptideAtlas" id="Q8IG64"/>
<dbReference type="UCSC" id="C18E3.7a">
    <property type="organism name" value="c. elegans"/>
</dbReference>
<dbReference type="GeneID" id="172013"/>
<evidence type="ECO:0000313" key="2">
    <source>
        <dbReference type="EMBL" id="CCD65143.1"/>
    </source>
</evidence>
<dbReference type="HOGENOM" id="CLU_3052328_0_0_1"/>
<reference evidence="2 3" key="1">
    <citation type="journal article" date="1998" name="Science">
        <title>Genome sequence of the nematode C. elegans: a platform for investigating biology.</title>
        <authorList>
            <consortium name="The C. elegans sequencing consortium"/>
            <person name="Sulson J.E."/>
            <person name="Waterston R."/>
        </authorList>
    </citation>
    <scope>NUCLEOTIDE SEQUENCE [LARGE SCALE GENOMIC DNA]</scope>
    <source>
        <strain evidence="2 3">Bristol N2</strain>
    </source>
</reference>
<dbReference type="Proteomes" id="UP000001940">
    <property type="component" value="Chromosome I"/>
</dbReference>
<dbReference type="AlphaFoldDB" id="Q8IG64"/>
<proteinExistence type="evidence at protein level"/>
<dbReference type="CTD" id="172013"/>
<dbReference type="RefSeq" id="NP_740836.1">
    <property type="nucleotide sequence ID" value="NM_170850.6"/>
</dbReference>
<feature type="region of interest" description="Disordered" evidence="1">
    <location>
        <begin position="31"/>
        <end position="54"/>
    </location>
</feature>
<protein>
    <submittedName>
        <fullName evidence="2">Piwi domain-containing protein</fullName>
    </submittedName>
</protein>
<dbReference type="ExpressionAtlas" id="Q8IG64">
    <property type="expression patterns" value="baseline"/>
</dbReference>
<dbReference type="AGR" id="WB:WBGene00004093"/>
<accession>Q8IG64</accession>
<feature type="compositionally biased region" description="Polar residues" evidence="1">
    <location>
        <begin position="44"/>
        <end position="54"/>
    </location>
</feature>
<dbReference type="EMBL" id="BX284601">
    <property type="protein sequence ID" value="CCD65143.1"/>
    <property type="molecule type" value="Genomic_DNA"/>
</dbReference>
<sequence length="54" mass="5935">MEKQLEAMFVSDRPAAPAAQKLGTAPLAAKKTRNVERGTKRSNRISQFTSTLCK</sequence>
<dbReference type="OrthoDB" id="9981668at2759"/>
<name>Q8IG64_CAEEL</name>
<dbReference type="SMR" id="Q8IG64"/>
<evidence type="ECO:0000256" key="1">
    <source>
        <dbReference type="SAM" id="MobiDB-lite"/>
    </source>
</evidence>
<keyword evidence="5" id="KW-1267">Proteomics identification</keyword>
<evidence type="ECO:0000313" key="4">
    <source>
        <dbReference type="WormBase" id="C18E3.7b"/>
    </source>
</evidence>
<gene>
    <name evidence="2 4" type="primary">ppw-1</name>
    <name evidence="4" type="ORF">C18E3.7</name>
    <name evidence="2" type="ORF">CELE_C18E3.7</name>
</gene>